<dbReference type="Gene3D" id="1.10.520.10">
    <property type="match status" value="1"/>
</dbReference>
<gene>
    <name evidence="18" type="ORF">Csa_4G285780</name>
</gene>
<dbReference type="InterPro" id="IPR002016">
    <property type="entry name" value="Haem_peroxidase"/>
</dbReference>
<evidence type="ECO:0000256" key="8">
    <source>
        <dbReference type="ARBA" id="ARBA00023002"/>
    </source>
</evidence>
<dbReference type="CDD" id="cd00693">
    <property type="entry name" value="secretory_peroxidase"/>
    <property type="match status" value="1"/>
</dbReference>
<dbReference type="PANTHER" id="PTHR31388:SF147">
    <property type="entry name" value="PEROXIDASE 58"/>
    <property type="match status" value="1"/>
</dbReference>
<reference evidence="18 19" key="1">
    <citation type="journal article" date="2009" name="Nat. Genet.">
        <title>The genome of the cucumber, Cucumis sativus L.</title>
        <authorList>
            <person name="Huang S."/>
            <person name="Li R."/>
            <person name="Zhang Z."/>
            <person name="Li L."/>
            <person name="Gu X."/>
            <person name="Fan W."/>
            <person name="Lucas W.J."/>
            <person name="Wang X."/>
            <person name="Xie B."/>
            <person name="Ni P."/>
            <person name="Ren Y."/>
            <person name="Zhu H."/>
            <person name="Li J."/>
            <person name="Lin K."/>
            <person name="Jin W."/>
            <person name="Fei Z."/>
            <person name="Li G."/>
            <person name="Staub J."/>
            <person name="Kilian A."/>
            <person name="van der Vossen E.A."/>
            <person name="Wu Y."/>
            <person name="Guo J."/>
            <person name="He J."/>
            <person name="Jia Z."/>
            <person name="Ren Y."/>
            <person name="Tian G."/>
            <person name="Lu Y."/>
            <person name="Ruan J."/>
            <person name="Qian W."/>
            <person name="Wang M."/>
            <person name="Huang Q."/>
            <person name="Li B."/>
            <person name="Xuan Z."/>
            <person name="Cao J."/>
            <person name="Asan"/>
            <person name="Wu Z."/>
            <person name="Zhang J."/>
            <person name="Cai Q."/>
            <person name="Bai Y."/>
            <person name="Zhao B."/>
            <person name="Han Y."/>
            <person name="Li Y."/>
            <person name="Li X."/>
            <person name="Wang S."/>
            <person name="Shi Q."/>
            <person name="Liu S."/>
            <person name="Cho W.K."/>
            <person name="Kim J.Y."/>
            <person name="Xu Y."/>
            <person name="Heller-Uszynska K."/>
            <person name="Miao H."/>
            <person name="Cheng Z."/>
            <person name="Zhang S."/>
            <person name="Wu J."/>
            <person name="Yang Y."/>
            <person name="Kang H."/>
            <person name="Li M."/>
            <person name="Liang H."/>
            <person name="Ren X."/>
            <person name="Shi Z."/>
            <person name="Wen M."/>
            <person name="Jian M."/>
            <person name="Yang H."/>
            <person name="Zhang G."/>
            <person name="Yang Z."/>
            <person name="Chen R."/>
            <person name="Liu S."/>
            <person name="Li J."/>
            <person name="Ma L."/>
            <person name="Liu H."/>
            <person name="Zhou Y."/>
            <person name="Zhao J."/>
            <person name="Fang X."/>
            <person name="Li G."/>
            <person name="Fang L."/>
            <person name="Li Y."/>
            <person name="Liu D."/>
            <person name="Zheng H."/>
            <person name="Zhang Y."/>
            <person name="Qin N."/>
            <person name="Li Z."/>
            <person name="Yang G."/>
            <person name="Yang S."/>
            <person name="Bolund L."/>
            <person name="Kristiansen K."/>
            <person name="Zheng H."/>
            <person name="Li S."/>
            <person name="Zhang X."/>
            <person name="Yang H."/>
            <person name="Wang J."/>
            <person name="Sun R."/>
            <person name="Zhang B."/>
            <person name="Jiang S."/>
            <person name="Wang J."/>
            <person name="Du Y."/>
            <person name="Li S."/>
        </authorList>
    </citation>
    <scope>NUCLEOTIDE SEQUENCE [LARGE SCALE GENOMIC DNA]</scope>
    <source>
        <strain evidence="19">cv. 9930</strain>
    </source>
</reference>
<keyword evidence="16" id="KW-0376">Hydrogen peroxide</keyword>
<organism evidence="18 19">
    <name type="scientific">Cucumis sativus</name>
    <name type="common">Cucumber</name>
    <dbReference type="NCBI Taxonomy" id="3659"/>
    <lineage>
        <taxon>Eukaryota</taxon>
        <taxon>Viridiplantae</taxon>
        <taxon>Streptophyta</taxon>
        <taxon>Embryophyta</taxon>
        <taxon>Tracheophyta</taxon>
        <taxon>Spermatophyta</taxon>
        <taxon>Magnoliopsida</taxon>
        <taxon>eudicotyledons</taxon>
        <taxon>Gunneridae</taxon>
        <taxon>Pentapetalae</taxon>
        <taxon>rosids</taxon>
        <taxon>fabids</taxon>
        <taxon>Cucurbitales</taxon>
        <taxon>Cucurbitaceae</taxon>
        <taxon>Benincaseae</taxon>
        <taxon>Cucumis</taxon>
    </lineage>
</organism>
<dbReference type="EMBL" id="CM002925">
    <property type="protein sequence ID" value="KGN54102.1"/>
    <property type="molecule type" value="Genomic_DNA"/>
</dbReference>
<evidence type="ECO:0000256" key="11">
    <source>
        <dbReference type="PIRSR" id="PIRSR600823-1"/>
    </source>
</evidence>
<dbReference type="PRINTS" id="PR00458">
    <property type="entry name" value="PEROXIDASE"/>
</dbReference>
<comment type="similarity">
    <text evidence="3">Belongs to the peroxidase family. Ascorbate peroxidase subfamily.</text>
</comment>
<accession>A0A0A0L0I0</accession>
<evidence type="ECO:0000259" key="17">
    <source>
        <dbReference type="PROSITE" id="PS50873"/>
    </source>
</evidence>
<feature type="binding site" evidence="13">
    <location>
        <position position="264"/>
    </location>
    <ligand>
        <name>Ca(2+)</name>
        <dbReference type="ChEBI" id="CHEBI:29108"/>
        <label>2</label>
    </ligand>
</feature>
<feature type="binding site" evidence="12">
    <location>
        <position position="182"/>
    </location>
    <ligand>
        <name>substrate</name>
    </ligand>
</feature>
<keyword evidence="16" id="KW-0964">Secreted</keyword>
<evidence type="ECO:0000256" key="14">
    <source>
        <dbReference type="PIRSR" id="PIRSR600823-4"/>
    </source>
</evidence>
<feature type="binding site" evidence="13">
    <location>
        <position position="213"/>
    </location>
    <ligand>
        <name>Ca(2+)</name>
        <dbReference type="ChEBI" id="CHEBI:29108"/>
        <label>2</label>
    </ligand>
</feature>
<keyword evidence="19" id="KW-1185">Reference proteome</keyword>
<dbReference type="GO" id="GO:0005576">
    <property type="term" value="C:extracellular region"/>
    <property type="evidence" value="ECO:0007669"/>
    <property type="project" value="UniProtKB-SubCell"/>
</dbReference>
<dbReference type="GO" id="GO:0042744">
    <property type="term" value="P:hydrogen peroxide catabolic process"/>
    <property type="evidence" value="ECO:0007669"/>
    <property type="project" value="UniProtKB-KW"/>
</dbReference>
<comment type="similarity">
    <text evidence="16">Belongs to the peroxidase family. Classical plant (class III) peroxidase subfamily.</text>
</comment>
<evidence type="ECO:0000256" key="12">
    <source>
        <dbReference type="PIRSR" id="PIRSR600823-2"/>
    </source>
</evidence>
<feature type="binding site" evidence="13">
    <location>
        <position position="87"/>
    </location>
    <ligand>
        <name>Ca(2+)</name>
        <dbReference type="ChEBI" id="CHEBI:29108"/>
        <label>1</label>
    </ligand>
</feature>
<dbReference type="AlphaFoldDB" id="A0A0A0L0I0"/>
<feature type="binding site" description="axial binding residue" evidence="13">
    <location>
        <position position="212"/>
    </location>
    <ligand>
        <name>heme b</name>
        <dbReference type="ChEBI" id="CHEBI:60344"/>
    </ligand>
    <ligandPart>
        <name>Fe</name>
        <dbReference type="ChEBI" id="CHEBI:18248"/>
    </ligandPart>
</feature>
<evidence type="ECO:0000256" key="16">
    <source>
        <dbReference type="RuleBase" id="RU362060"/>
    </source>
</evidence>
<dbReference type="InterPro" id="IPR000823">
    <property type="entry name" value="Peroxidase_pln"/>
</dbReference>
<feature type="binding site" evidence="13">
    <location>
        <position position="90"/>
    </location>
    <ligand>
        <name>Ca(2+)</name>
        <dbReference type="ChEBI" id="CHEBI:29108"/>
        <label>1</label>
    </ligand>
</feature>
<dbReference type="Gramene" id="KGN54102">
    <property type="protein sequence ID" value="KGN54102"/>
    <property type="gene ID" value="Csa_4G285780"/>
</dbReference>
<keyword evidence="6 16" id="KW-0349">Heme</keyword>
<feature type="binding site" evidence="13">
    <location>
        <position position="94"/>
    </location>
    <ligand>
        <name>Ca(2+)</name>
        <dbReference type="ChEBI" id="CHEBI:29108"/>
        <label>1</label>
    </ligand>
</feature>
<feature type="binding site" evidence="13">
    <location>
        <position position="269"/>
    </location>
    <ligand>
        <name>Ca(2+)</name>
        <dbReference type="ChEBI" id="CHEBI:29108"/>
        <label>2</label>
    </ligand>
</feature>
<protein>
    <recommendedName>
        <fullName evidence="4 16">Peroxidase</fullName>
        <ecNumber evidence="4 16">1.11.1.7</ecNumber>
    </recommendedName>
</protein>
<dbReference type="Pfam" id="PF00141">
    <property type="entry name" value="peroxidase"/>
    <property type="match status" value="1"/>
</dbReference>
<feature type="site" description="Transition state stabilizer" evidence="14">
    <location>
        <position position="82"/>
    </location>
</feature>
<reference evidence="18 19" key="3">
    <citation type="journal article" date="2010" name="BMC Genomics">
        <title>Transcriptome sequencing and comparative analysis of cucumber flowers with different sex types.</title>
        <authorList>
            <person name="Guo S."/>
            <person name="Zheng Y."/>
            <person name="Joung J.G."/>
            <person name="Liu S."/>
            <person name="Zhang Z."/>
            <person name="Crasta O.R."/>
            <person name="Sobral B.W."/>
            <person name="Xu Y."/>
            <person name="Huang S."/>
            <person name="Fei Z."/>
        </authorList>
    </citation>
    <scope>NUCLEOTIDE SEQUENCE [LARGE SCALE GENOMIC DNA]</scope>
    <source>
        <strain evidence="19">cv. 9930</strain>
    </source>
</reference>
<feature type="active site" description="Proton acceptor" evidence="11">
    <location>
        <position position="86"/>
    </location>
</feature>
<evidence type="ECO:0000313" key="18">
    <source>
        <dbReference type="EMBL" id="KGN54102.1"/>
    </source>
</evidence>
<evidence type="ECO:0000256" key="2">
    <source>
        <dbReference type="ARBA" id="ARBA00002322"/>
    </source>
</evidence>
<dbReference type="GO" id="GO:0020037">
    <property type="term" value="F:heme binding"/>
    <property type="evidence" value="ECO:0007669"/>
    <property type="project" value="UniProtKB-UniRule"/>
</dbReference>
<feature type="binding site" evidence="13">
    <location>
        <position position="109"/>
    </location>
    <ligand>
        <name>Ca(2+)</name>
        <dbReference type="ChEBI" id="CHEBI:29108"/>
        <label>1</label>
    </ligand>
</feature>
<proteinExistence type="inferred from homology"/>
<feature type="disulfide bond" evidence="15">
    <location>
        <begin position="141"/>
        <end position="339"/>
    </location>
</feature>
<dbReference type="PROSITE" id="PS00436">
    <property type="entry name" value="PEROXIDASE_2"/>
    <property type="match status" value="1"/>
</dbReference>
<dbReference type="InterPro" id="IPR019794">
    <property type="entry name" value="Peroxidases_AS"/>
</dbReference>
<dbReference type="STRING" id="3659.A0A0A0L0I0"/>
<comment type="subcellular location">
    <subcellularLocation>
        <location evidence="16">Secreted</location>
    </subcellularLocation>
</comment>
<evidence type="ECO:0000256" key="5">
    <source>
        <dbReference type="ARBA" id="ARBA00022559"/>
    </source>
</evidence>
<keyword evidence="9 13" id="KW-0408">Iron</keyword>
<evidence type="ECO:0000313" key="19">
    <source>
        <dbReference type="Proteomes" id="UP000029981"/>
    </source>
</evidence>
<name>A0A0A0L0I0_CUCSA</name>
<evidence type="ECO:0000256" key="6">
    <source>
        <dbReference type="ARBA" id="ARBA00022617"/>
    </source>
</evidence>
<comment type="cofactor">
    <cofactor evidence="13 16">
        <name>heme b</name>
        <dbReference type="ChEBI" id="CHEBI:60344"/>
    </cofactor>
    <text evidence="13 16">Binds 1 heme b (iron(II)-protoporphyrin IX) group per subunit.</text>
</comment>
<comment type="function">
    <text evidence="2">Removal of H(2)O(2), oxidation of toxic reductants, biosynthesis and degradation of lignin, suberization, auxin catabolism, response to environmental stresses such as wounding, pathogen attack and oxidative stress. These functions might be dependent on each isozyme/isoform in each plant tissue.</text>
</comment>
<dbReference type="InterPro" id="IPR010255">
    <property type="entry name" value="Haem_peroxidase_sf"/>
</dbReference>
<evidence type="ECO:0000256" key="4">
    <source>
        <dbReference type="ARBA" id="ARBA00012313"/>
    </source>
</evidence>
<dbReference type="PRINTS" id="PR00461">
    <property type="entry name" value="PLPEROXIDASE"/>
</dbReference>
<sequence>MFAQSFLSPKQRPEKTPFAVSKMGLPKMAAIVVVVALMLSPSQAQLSPFFYATTCPQLPFVVLNVVAQALQTDDRAAAKLIRLHFHDCFVNGCDGSILLVDVPGVIDSELNGPPNGGIQGMDIVDNIKAAVESACPGVVSCADILAISSQISVFLSGGPIWVVPMGRKDSRIANRTGTSNLPGPSETLVGLKGKFKDQGLDSTDLVALSGAHTFGKSRCMFFSDRLINFNGTGRPDTTLDPIYREQLRRLCTTQQTRVNFDPVTPTRFDKTYYNNLISLRGLLQSDQELFSTPRADTTAIVRTFAANERAFFKQFVKSMIKMGNLKPPPGIASEVRLDCKRVNPVRAYDVM</sequence>
<dbReference type="Proteomes" id="UP000029981">
    <property type="component" value="Chromosome 4"/>
</dbReference>
<evidence type="ECO:0000256" key="10">
    <source>
        <dbReference type="ARBA" id="ARBA00023157"/>
    </source>
</evidence>
<evidence type="ECO:0000256" key="9">
    <source>
        <dbReference type="ARBA" id="ARBA00023004"/>
    </source>
</evidence>
<dbReference type="OMA" id="ARCTFIT"/>
<dbReference type="SUPFAM" id="SSF48113">
    <property type="entry name" value="Heme-dependent peroxidases"/>
    <property type="match status" value="1"/>
</dbReference>
<feature type="domain" description="Plant heme peroxidase family profile" evidence="17">
    <location>
        <begin position="45"/>
        <end position="343"/>
    </location>
</feature>
<dbReference type="Gene3D" id="1.10.420.10">
    <property type="entry name" value="Peroxidase, domain 2"/>
    <property type="match status" value="1"/>
</dbReference>
<keyword evidence="5 16" id="KW-0575">Peroxidase</keyword>
<keyword evidence="10 15" id="KW-1015">Disulfide bond</keyword>
<dbReference type="InterPro" id="IPR019793">
    <property type="entry name" value="Peroxidases_heam-ligand_BS"/>
</dbReference>
<dbReference type="PROSITE" id="PS50873">
    <property type="entry name" value="PEROXIDASE_4"/>
    <property type="match status" value="1"/>
</dbReference>
<feature type="disulfide bond" evidence="15">
    <location>
        <begin position="88"/>
        <end position="93"/>
    </location>
</feature>
<feature type="disulfide bond" evidence="15">
    <location>
        <begin position="55"/>
        <end position="135"/>
    </location>
</feature>
<dbReference type="GO" id="GO:0140825">
    <property type="term" value="F:lactoperoxidase activity"/>
    <property type="evidence" value="ECO:0007669"/>
    <property type="project" value="UniProtKB-EC"/>
</dbReference>
<evidence type="ECO:0000256" key="1">
    <source>
        <dbReference type="ARBA" id="ARBA00000189"/>
    </source>
</evidence>
<reference evidence="18 19" key="4">
    <citation type="journal article" date="2011" name="BMC Genomics">
        <title>RNA-Seq improves annotation of protein-coding genes in the cucumber genome.</title>
        <authorList>
            <person name="Li Z."/>
            <person name="Zhang Z."/>
            <person name="Yan P."/>
            <person name="Huang S."/>
            <person name="Fei Z."/>
            <person name="Lin K."/>
        </authorList>
    </citation>
    <scope>NUCLEOTIDE SEQUENCE [LARGE SCALE GENOMIC DNA]</scope>
    <source>
        <strain evidence="19">cv. 9930</strain>
    </source>
</reference>
<keyword evidence="8 16" id="KW-0560">Oxidoreductase</keyword>
<keyword evidence="13 16" id="KW-0106">Calcium</keyword>
<comment type="cofactor">
    <cofactor evidence="13 16">
        <name>Ca(2+)</name>
        <dbReference type="ChEBI" id="CHEBI:29108"/>
    </cofactor>
    <text evidence="13 16">Binds 2 calcium ions per subunit.</text>
</comment>
<dbReference type="PROSITE" id="PS00435">
    <property type="entry name" value="PEROXIDASE_1"/>
    <property type="match status" value="1"/>
</dbReference>
<feature type="binding site" evidence="13">
    <location>
        <position position="261"/>
    </location>
    <ligand>
        <name>Ca(2+)</name>
        <dbReference type="ChEBI" id="CHEBI:29108"/>
        <label>2</label>
    </ligand>
</feature>
<dbReference type="GO" id="GO:0046872">
    <property type="term" value="F:metal ion binding"/>
    <property type="evidence" value="ECO:0007669"/>
    <property type="project" value="UniProtKB-UniRule"/>
</dbReference>
<dbReference type="PANTHER" id="PTHR31388">
    <property type="entry name" value="PEROXIDASE 72-RELATED"/>
    <property type="match status" value="1"/>
</dbReference>
<dbReference type="InterPro" id="IPR033905">
    <property type="entry name" value="Secretory_peroxidase"/>
</dbReference>
<reference evidence="18 19" key="2">
    <citation type="journal article" date="2009" name="PLoS ONE">
        <title>An integrated genetic and cytogenetic map of the cucumber genome.</title>
        <authorList>
            <person name="Ren Y."/>
            <person name="Zhang Z."/>
            <person name="Liu J."/>
            <person name="Staub J.E."/>
            <person name="Han Y."/>
            <person name="Cheng Z."/>
            <person name="Li X."/>
            <person name="Lu J."/>
            <person name="Miao H."/>
            <person name="Kang H."/>
            <person name="Xie B."/>
            <person name="Gu X."/>
            <person name="Wang X."/>
            <person name="Du Y."/>
            <person name="Jin W."/>
            <person name="Huang S."/>
        </authorList>
    </citation>
    <scope>NUCLEOTIDE SEQUENCE [LARGE SCALE GENOMIC DNA]</scope>
    <source>
        <strain evidence="19">cv. 9930</strain>
    </source>
</reference>
<dbReference type="GO" id="GO:0006979">
    <property type="term" value="P:response to oxidative stress"/>
    <property type="evidence" value="ECO:0007669"/>
    <property type="project" value="UniProtKB-UniRule"/>
</dbReference>
<dbReference type="eggNOG" id="ENOG502QVXS">
    <property type="taxonomic scope" value="Eukaryota"/>
</dbReference>
<comment type="catalytic activity">
    <reaction evidence="1 16">
        <text>2 a phenolic donor + H2O2 = 2 a phenolic radical donor + 2 H2O</text>
        <dbReference type="Rhea" id="RHEA:56136"/>
        <dbReference type="ChEBI" id="CHEBI:15377"/>
        <dbReference type="ChEBI" id="CHEBI:16240"/>
        <dbReference type="ChEBI" id="CHEBI:139520"/>
        <dbReference type="ChEBI" id="CHEBI:139521"/>
        <dbReference type="EC" id="1.11.1.7"/>
    </reaction>
</comment>
<evidence type="ECO:0000256" key="7">
    <source>
        <dbReference type="ARBA" id="ARBA00022723"/>
    </source>
</evidence>
<dbReference type="FunFam" id="1.10.420.10:FF:000001">
    <property type="entry name" value="Peroxidase"/>
    <property type="match status" value="1"/>
</dbReference>
<dbReference type="GO" id="GO:0009505">
    <property type="term" value="C:plant-type cell wall"/>
    <property type="evidence" value="ECO:0000318"/>
    <property type="project" value="GO_Central"/>
</dbReference>
<evidence type="ECO:0000256" key="3">
    <source>
        <dbReference type="ARBA" id="ARBA00006873"/>
    </source>
</evidence>
<feature type="binding site" evidence="13">
    <location>
        <position position="96"/>
    </location>
    <ligand>
        <name>Ca(2+)</name>
        <dbReference type="ChEBI" id="CHEBI:29108"/>
        <label>1</label>
    </ligand>
</feature>
<keyword evidence="7 13" id="KW-0479">Metal-binding</keyword>
<dbReference type="EC" id="1.11.1.7" evidence="4 16"/>
<feature type="binding site" evidence="13">
    <location>
        <position position="92"/>
    </location>
    <ligand>
        <name>Ca(2+)</name>
        <dbReference type="ChEBI" id="CHEBI:29108"/>
        <label>1</label>
    </ligand>
</feature>
<evidence type="ECO:0000256" key="15">
    <source>
        <dbReference type="PIRSR" id="PIRSR600823-5"/>
    </source>
</evidence>
<dbReference type="GO" id="GO:0004601">
    <property type="term" value="F:peroxidase activity"/>
    <property type="evidence" value="ECO:0000318"/>
    <property type="project" value="GO_Central"/>
</dbReference>
<evidence type="ECO:0000256" key="13">
    <source>
        <dbReference type="PIRSR" id="PIRSR600823-3"/>
    </source>
</evidence>
<feature type="disulfide bond" evidence="15">
    <location>
        <begin position="219"/>
        <end position="251"/>
    </location>
</feature>